<dbReference type="RefSeq" id="WP_012223067.1">
    <property type="nucleotide sequence ID" value="NZ_JABEQG010000002.1"/>
</dbReference>
<evidence type="ECO:0000256" key="1">
    <source>
        <dbReference type="ARBA" id="ARBA00004196"/>
    </source>
</evidence>
<dbReference type="InterPro" id="IPR058627">
    <property type="entry name" value="MdtA-like_C"/>
</dbReference>
<dbReference type="Gene3D" id="1.10.287.470">
    <property type="entry name" value="Helix hairpin bin"/>
    <property type="match status" value="1"/>
</dbReference>
<dbReference type="InterPro" id="IPR006143">
    <property type="entry name" value="RND_pump_MFP"/>
</dbReference>
<evidence type="ECO:0000256" key="2">
    <source>
        <dbReference type="ARBA" id="ARBA00009477"/>
    </source>
</evidence>
<dbReference type="SUPFAM" id="SSF111369">
    <property type="entry name" value="HlyD-like secretion proteins"/>
    <property type="match status" value="1"/>
</dbReference>
<dbReference type="Proteomes" id="UP000550787">
    <property type="component" value="Unassembled WGS sequence"/>
</dbReference>
<keyword evidence="5" id="KW-0812">Transmembrane</keyword>
<evidence type="ECO:0000313" key="10">
    <source>
        <dbReference type="Proteomes" id="UP000550787"/>
    </source>
</evidence>
<feature type="compositionally biased region" description="Low complexity" evidence="4">
    <location>
        <begin position="378"/>
        <end position="387"/>
    </location>
</feature>
<keyword evidence="5" id="KW-1133">Transmembrane helix</keyword>
<dbReference type="EMBL" id="JABEQG010000002">
    <property type="protein sequence ID" value="MBB2155071.1"/>
    <property type="molecule type" value="Genomic_DNA"/>
</dbReference>
<evidence type="ECO:0000256" key="4">
    <source>
        <dbReference type="SAM" id="MobiDB-lite"/>
    </source>
</evidence>
<organism evidence="9 10">
    <name type="scientific">Gluconacetobacter diazotrophicus</name>
    <name type="common">Acetobacter diazotrophicus</name>
    <dbReference type="NCBI Taxonomy" id="33996"/>
    <lineage>
        <taxon>Bacteria</taxon>
        <taxon>Pseudomonadati</taxon>
        <taxon>Pseudomonadota</taxon>
        <taxon>Alphaproteobacteria</taxon>
        <taxon>Acetobacterales</taxon>
        <taxon>Acetobacteraceae</taxon>
        <taxon>Gluconacetobacter</taxon>
    </lineage>
</organism>
<dbReference type="AlphaFoldDB" id="A0A7W4I3S0"/>
<reference evidence="9 10" key="1">
    <citation type="submission" date="2020-04" db="EMBL/GenBank/DDBJ databases">
        <title>Description of novel Gluconacetobacter.</title>
        <authorList>
            <person name="Sombolestani A."/>
        </authorList>
    </citation>
    <scope>NUCLEOTIDE SEQUENCE [LARGE SCALE GENOMIC DNA]</scope>
    <source>
        <strain evidence="9 10">LMG 7603</strain>
    </source>
</reference>
<dbReference type="GO" id="GO:1990281">
    <property type="term" value="C:efflux pump complex"/>
    <property type="evidence" value="ECO:0007669"/>
    <property type="project" value="TreeGrafter"/>
</dbReference>
<evidence type="ECO:0000259" key="8">
    <source>
        <dbReference type="Pfam" id="PF25967"/>
    </source>
</evidence>
<dbReference type="Pfam" id="PF25954">
    <property type="entry name" value="Beta-barrel_RND_2"/>
    <property type="match status" value="1"/>
</dbReference>
<dbReference type="Pfam" id="PF25917">
    <property type="entry name" value="BSH_RND"/>
    <property type="match status" value="1"/>
</dbReference>
<proteinExistence type="inferred from homology"/>
<keyword evidence="3" id="KW-0813">Transport</keyword>
<dbReference type="GO" id="GO:0015562">
    <property type="term" value="F:efflux transmembrane transporter activity"/>
    <property type="evidence" value="ECO:0007669"/>
    <property type="project" value="TreeGrafter"/>
</dbReference>
<dbReference type="Pfam" id="PF25967">
    <property type="entry name" value="RND-MFP_C"/>
    <property type="match status" value="1"/>
</dbReference>
<dbReference type="PANTHER" id="PTHR30469">
    <property type="entry name" value="MULTIDRUG RESISTANCE PROTEIN MDTA"/>
    <property type="match status" value="1"/>
</dbReference>
<comment type="caution">
    <text evidence="9">The sequence shown here is derived from an EMBL/GenBank/DDBJ whole genome shotgun (WGS) entry which is preliminary data.</text>
</comment>
<comment type="similarity">
    <text evidence="2">Belongs to the membrane fusion protein (MFP) (TC 8.A.1) family.</text>
</comment>
<gene>
    <name evidence="9" type="ORF">HLH33_01895</name>
</gene>
<comment type="subcellular location">
    <subcellularLocation>
        <location evidence="1">Cell envelope</location>
    </subcellularLocation>
</comment>
<name>A0A7W4I3S0_GLUDI</name>
<evidence type="ECO:0000259" key="6">
    <source>
        <dbReference type="Pfam" id="PF25917"/>
    </source>
</evidence>
<feature type="transmembrane region" description="Helical" evidence="5">
    <location>
        <begin position="12"/>
        <end position="32"/>
    </location>
</feature>
<dbReference type="Gene3D" id="2.40.420.20">
    <property type="match status" value="1"/>
</dbReference>
<evidence type="ECO:0000259" key="7">
    <source>
        <dbReference type="Pfam" id="PF25954"/>
    </source>
</evidence>
<keyword evidence="5" id="KW-0472">Membrane</keyword>
<dbReference type="Gene3D" id="2.40.30.170">
    <property type="match status" value="1"/>
</dbReference>
<feature type="domain" description="Multidrug resistance protein MdtA-like C-terminal permuted SH3" evidence="8">
    <location>
        <begin position="310"/>
        <end position="363"/>
    </location>
</feature>
<dbReference type="InterPro" id="IPR058792">
    <property type="entry name" value="Beta-barrel_RND_2"/>
</dbReference>
<dbReference type="Gene3D" id="2.40.50.100">
    <property type="match status" value="1"/>
</dbReference>
<accession>A0A7W4I3S0</accession>
<evidence type="ECO:0000256" key="5">
    <source>
        <dbReference type="SAM" id="Phobius"/>
    </source>
</evidence>
<evidence type="ECO:0000256" key="3">
    <source>
        <dbReference type="ARBA" id="ARBA00022448"/>
    </source>
</evidence>
<feature type="region of interest" description="Disordered" evidence="4">
    <location>
        <begin position="371"/>
        <end position="393"/>
    </location>
</feature>
<evidence type="ECO:0000313" key="9">
    <source>
        <dbReference type="EMBL" id="MBB2155071.1"/>
    </source>
</evidence>
<feature type="domain" description="CusB-like beta-barrel" evidence="7">
    <location>
        <begin position="229"/>
        <end position="301"/>
    </location>
</feature>
<protein>
    <submittedName>
        <fullName evidence="9">Efflux RND transporter periplasmic adaptor subunit</fullName>
    </submittedName>
</protein>
<dbReference type="OMA" id="RVTWERW"/>
<feature type="domain" description="Multidrug resistance protein MdtA-like barrel-sandwich hybrid" evidence="6">
    <location>
        <begin position="81"/>
        <end position="212"/>
    </location>
</feature>
<dbReference type="InterPro" id="IPR058625">
    <property type="entry name" value="MdtA-like_BSH"/>
</dbReference>
<dbReference type="NCBIfam" id="TIGR01730">
    <property type="entry name" value="RND_mfp"/>
    <property type="match status" value="1"/>
</dbReference>
<dbReference type="PANTHER" id="PTHR30469:SF37">
    <property type="entry name" value="RAGD PROTEIN"/>
    <property type="match status" value="1"/>
</dbReference>
<sequence>MTEGPKAGRGRAGLLLAGLLLVAIGVAGWGIWSRVHAGRRLARATDDAAVATVAVVPAQAGPDVEEIVLPGSVSAAYDTPIYARTSGYIQRWYTDIGTRVKAGDLLATIESPEIDQQLRQARADLMTARANNMVAQATARRVHALLPTRSVSAQQNDQAASDAAARAATVASNEANVQRLEQLVGFEKVVAPYDGIVTARETDNGSLITAGSGSGAELFRVTDTSWLRVYVQVPQTYAPDIRIGLPVELRFPEYPGRAFPATLTRTAGALQPDARTLLVQLRADNAQGALLPGGYTEVHFKLRRADRGVRIPANALLFRAEGLRVATLSPDGRASLHAITQGRDFGTTVEILTGIAPGDRVILNPPSSLADGERVHVASPAPAQAAARPDRHP</sequence>